<reference evidence="2 3" key="1">
    <citation type="submission" date="2018-03" db="EMBL/GenBank/DDBJ databases">
        <title>The draft genome of Sphingosinicella sp. GL-C-18.</title>
        <authorList>
            <person name="Liu L."/>
            <person name="Li L."/>
            <person name="Liang L."/>
            <person name="Zhang X."/>
            <person name="Wang T."/>
        </authorList>
    </citation>
    <scope>NUCLEOTIDE SEQUENCE [LARGE SCALE GENOMIC DNA]</scope>
    <source>
        <strain evidence="2 3">GL-C-18</strain>
    </source>
</reference>
<feature type="chain" id="PRO_5015183225" description="UrcA family protein" evidence="1">
    <location>
        <begin position="23"/>
        <end position="124"/>
    </location>
</feature>
<evidence type="ECO:0000313" key="2">
    <source>
        <dbReference type="EMBL" id="PSJ40766.1"/>
    </source>
</evidence>
<dbReference type="AlphaFoldDB" id="A0A2P7QS19"/>
<dbReference type="InterPro" id="IPR030972">
    <property type="entry name" value="UrcA_uranyl"/>
</dbReference>
<evidence type="ECO:0000313" key="3">
    <source>
        <dbReference type="Proteomes" id="UP000241167"/>
    </source>
</evidence>
<name>A0A2P7QS19_9SPHN</name>
<sequence>MKNTSLVCALTLFGMAATPVLAAPVVVTGQRAIVDDEGRLVRVVNFSDLDIATPDGERTLMRRVRGAVGSVCAPAGNFVAETSCRNYAWRGARPQLALALEQARTNPSLASATLSTLTISAPPS</sequence>
<gene>
    <name evidence="2" type="ORF">C7I55_10745</name>
</gene>
<dbReference type="OrthoDB" id="7511162at2"/>
<evidence type="ECO:0008006" key="4">
    <source>
        <dbReference type="Google" id="ProtNLM"/>
    </source>
</evidence>
<dbReference type="EMBL" id="PXYI01000003">
    <property type="protein sequence ID" value="PSJ40766.1"/>
    <property type="molecule type" value="Genomic_DNA"/>
</dbReference>
<dbReference type="NCBIfam" id="TIGR04433">
    <property type="entry name" value="UrcA_uranyl"/>
    <property type="match status" value="1"/>
</dbReference>
<feature type="signal peptide" evidence="1">
    <location>
        <begin position="1"/>
        <end position="22"/>
    </location>
</feature>
<organism evidence="2 3">
    <name type="scientific">Allosphingosinicella deserti</name>
    <dbReference type="NCBI Taxonomy" id="2116704"/>
    <lineage>
        <taxon>Bacteria</taxon>
        <taxon>Pseudomonadati</taxon>
        <taxon>Pseudomonadota</taxon>
        <taxon>Alphaproteobacteria</taxon>
        <taxon>Sphingomonadales</taxon>
        <taxon>Sphingomonadaceae</taxon>
        <taxon>Allosphingosinicella</taxon>
    </lineage>
</organism>
<dbReference type="RefSeq" id="WP_106512918.1">
    <property type="nucleotide sequence ID" value="NZ_PXYI01000003.1"/>
</dbReference>
<protein>
    <recommendedName>
        <fullName evidence="4">UrcA family protein</fullName>
    </recommendedName>
</protein>
<keyword evidence="1" id="KW-0732">Signal</keyword>
<dbReference type="Proteomes" id="UP000241167">
    <property type="component" value="Unassembled WGS sequence"/>
</dbReference>
<accession>A0A2P7QS19</accession>
<keyword evidence="3" id="KW-1185">Reference proteome</keyword>
<comment type="caution">
    <text evidence="2">The sequence shown here is derived from an EMBL/GenBank/DDBJ whole genome shotgun (WGS) entry which is preliminary data.</text>
</comment>
<proteinExistence type="predicted"/>
<evidence type="ECO:0000256" key="1">
    <source>
        <dbReference type="SAM" id="SignalP"/>
    </source>
</evidence>